<gene>
    <name evidence="2" type="ORF">NX774_08165</name>
</gene>
<dbReference type="Proteomes" id="UP001206126">
    <property type="component" value="Unassembled WGS sequence"/>
</dbReference>
<reference evidence="2 3" key="1">
    <citation type="submission" date="2022-08" db="EMBL/GenBank/DDBJ databases">
        <title>Reclassification of Massilia species as members of the genera Telluria, Duganella, Pseudoduganella, Mokoshia gen. nov. and Zemynaea gen. nov. using orthogonal and non-orthogonal genome-based approaches.</title>
        <authorList>
            <person name="Bowman J.P."/>
        </authorList>
    </citation>
    <scope>NUCLEOTIDE SEQUENCE [LARGE SCALE GENOMIC DNA]</scope>
    <source>
        <strain evidence="2 3">JCM 31605</strain>
    </source>
</reference>
<dbReference type="EMBL" id="JANUHB010000002">
    <property type="protein sequence ID" value="MCS0807896.1"/>
    <property type="molecule type" value="Genomic_DNA"/>
</dbReference>
<keyword evidence="3" id="KW-1185">Reference proteome</keyword>
<organism evidence="2 3">
    <name type="scientific">Massilia agilis</name>
    <dbReference type="NCBI Taxonomy" id="1811226"/>
    <lineage>
        <taxon>Bacteria</taxon>
        <taxon>Pseudomonadati</taxon>
        <taxon>Pseudomonadota</taxon>
        <taxon>Betaproteobacteria</taxon>
        <taxon>Burkholderiales</taxon>
        <taxon>Oxalobacteraceae</taxon>
        <taxon>Telluria group</taxon>
        <taxon>Massilia</taxon>
    </lineage>
</organism>
<evidence type="ECO:0000313" key="3">
    <source>
        <dbReference type="Proteomes" id="UP001206126"/>
    </source>
</evidence>
<protein>
    <submittedName>
        <fullName evidence="2">Uncharacterized protein</fullName>
    </submittedName>
</protein>
<name>A0ABT2D9C6_9BURK</name>
<evidence type="ECO:0000313" key="2">
    <source>
        <dbReference type="EMBL" id="MCS0807896.1"/>
    </source>
</evidence>
<accession>A0ABT2D9C6</accession>
<dbReference type="RefSeq" id="WP_258821683.1">
    <property type="nucleotide sequence ID" value="NZ_JANUHB010000002.1"/>
</dbReference>
<evidence type="ECO:0000256" key="1">
    <source>
        <dbReference type="SAM" id="MobiDB-lite"/>
    </source>
</evidence>
<sequence length="102" mass="10536">MSLTWMVIVVLAALAVAAAVLMNARRSPGQQPAARSDSSEQSGVTGSLDAAEDARPQRIVVGASPDRPLMSVQLVDEVPVWANASPSSALAAPTVERISTVL</sequence>
<feature type="region of interest" description="Disordered" evidence="1">
    <location>
        <begin position="26"/>
        <end position="59"/>
    </location>
</feature>
<comment type="caution">
    <text evidence="2">The sequence shown here is derived from an EMBL/GenBank/DDBJ whole genome shotgun (WGS) entry which is preliminary data.</text>
</comment>
<proteinExistence type="predicted"/>